<reference evidence="2" key="1">
    <citation type="submission" date="2017-09" db="EMBL/GenBank/DDBJ databases">
        <title>Depth-based differentiation of microbial function through sediment-hosted aquifers and enrichment of novel symbionts in the deep terrestrial subsurface.</title>
        <authorList>
            <person name="Probst A.J."/>
            <person name="Ladd B."/>
            <person name="Jarett J.K."/>
            <person name="Geller-Mcgrath D.E."/>
            <person name="Sieber C.M.K."/>
            <person name="Emerson J.B."/>
            <person name="Anantharaman K."/>
            <person name="Thomas B.C."/>
            <person name="Malmstrom R."/>
            <person name="Stieglmeier M."/>
            <person name="Klingl A."/>
            <person name="Woyke T."/>
            <person name="Ryan C.M."/>
            <person name="Banfield J.F."/>
        </authorList>
    </citation>
    <scope>NUCLEOTIDE SEQUENCE [LARGE SCALE GENOMIC DNA]</scope>
</reference>
<evidence type="ECO:0000313" key="2">
    <source>
        <dbReference type="Proteomes" id="UP000228952"/>
    </source>
</evidence>
<organism evidence="1 2">
    <name type="scientific">Candidatus Dojkabacteria bacterium CG_4_10_14_0_2_um_filter_Dojkabacteria_WS6_41_15</name>
    <dbReference type="NCBI Taxonomy" id="2014249"/>
    <lineage>
        <taxon>Bacteria</taxon>
        <taxon>Candidatus Dojkabacteria</taxon>
    </lineage>
</organism>
<gene>
    <name evidence="1" type="ORF">COX64_00285</name>
</gene>
<comment type="caution">
    <text evidence="1">The sequence shown here is derived from an EMBL/GenBank/DDBJ whole genome shotgun (WGS) entry which is preliminary data.</text>
</comment>
<sequence length="157" mass="17118">MAEGRGTHVSEGVRASRTSAVILTSIAEGVRDVGLSVRVAEEAEGMPHIVSGMLRATQQLLNPWLNLNVKVSGEVAYVNGADRSDFLGAMEAMGTFMNPAELSLDEIKRHYKFYISHTEVEGQSTTVCSCLPRGVVGLARSLELVIMRIVLIEKETW</sequence>
<proteinExistence type="predicted"/>
<evidence type="ECO:0000313" key="1">
    <source>
        <dbReference type="EMBL" id="PJA15739.1"/>
    </source>
</evidence>
<protein>
    <submittedName>
        <fullName evidence="1">Uncharacterized protein</fullName>
    </submittedName>
</protein>
<name>A0A2M7W374_9BACT</name>
<dbReference type="AlphaFoldDB" id="A0A2M7W374"/>
<dbReference type="EMBL" id="PFQB01000009">
    <property type="protein sequence ID" value="PJA15739.1"/>
    <property type="molecule type" value="Genomic_DNA"/>
</dbReference>
<dbReference type="Proteomes" id="UP000228952">
    <property type="component" value="Unassembled WGS sequence"/>
</dbReference>
<accession>A0A2M7W374</accession>